<name>A0A4R8LZV6_9BACT</name>
<dbReference type="Proteomes" id="UP000295066">
    <property type="component" value="Unassembled WGS sequence"/>
</dbReference>
<gene>
    <name evidence="1" type="ORF">C8D99_1331</name>
</gene>
<reference evidence="1 2" key="1">
    <citation type="submission" date="2019-03" db="EMBL/GenBank/DDBJ databases">
        <title>Genomic Encyclopedia of Type Strains, Phase IV (KMG-IV): sequencing the most valuable type-strain genomes for metagenomic binning, comparative biology and taxonomic classification.</title>
        <authorList>
            <person name="Goeker M."/>
        </authorList>
    </citation>
    <scope>NUCLEOTIDE SEQUENCE [LARGE SCALE GENOMIC DNA]</scope>
    <source>
        <strain evidence="1 2">DSM 25964</strain>
    </source>
</reference>
<protein>
    <submittedName>
        <fullName evidence="1">Uncharacterized protein</fullName>
    </submittedName>
</protein>
<organism evidence="1 2">
    <name type="scientific">Aminivibrio pyruvatiphilus</name>
    <dbReference type="NCBI Taxonomy" id="1005740"/>
    <lineage>
        <taxon>Bacteria</taxon>
        <taxon>Thermotogati</taxon>
        <taxon>Synergistota</taxon>
        <taxon>Synergistia</taxon>
        <taxon>Synergistales</taxon>
        <taxon>Aminobacteriaceae</taxon>
        <taxon>Aminivibrio</taxon>
    </lineage>
</organism>
<sequence length="36" mass="3890">AVAHNSRYDFDDTDALPKAVKAISAVTFRLLTKGTP</sequence>
<dbReference type="AlphaFoldDB" id="A0A4R8LZV6"/>
<feature type="non-terminal residue" evidence="1">
    <location>
        <position position="1"/>
    </location>
</feature>
<keyword evidence="2" id="KW-1185">Reference proteome</keyword>
<proteinExistence type="predicted"/>
<evidence type="ECO:0000313" key="2">
    <source>
        <dbReference type="Proteomes" id="UP000295066"/>
    </source>
</evidence>
<evidence type="ECO:0000313" key="1">
    <source>
        <dbReference type="EMBL" id="TDY53039.1"/>
    </source>
</evidence>
<dbReference type="EMBL" id="SORI01000033">
    <property type="protein sequence ID" value="TDY53039.1"/>
    <property type="molecule type" value="Genomic_DNA"/>
</dbReference>
<accession>A0A4R8LZV6</accession>
<comment type="caution">
    <text evidence="1">The sequence shown here is derived from an EMBL/GenBank/DDBJ whole genome shotgun (WGS) entry which is preliminary data.</text>
</comment>